<evidence type="ECO:0000256" key="2">
    <source>
        <dbReference type="ARBA" id="ARBA00023125"/>
    </source>
</evidence>
<dbReference type="PANTHER" id="PTHR30349">
    <property type="entry name" value="PHAGE INTEGRASE-RELATED"/>
    <property type="match status" value="1"/>
</dbReference>
<dbReference type="GO" id="GO:0006310">
    <property type="term" value="P:DNA recombination"/>
    <property type="evidence" value="ECO:0007669"/>
    <property type="project" value="UniProtKB-KW"/>
</dbReference>
<dbReference type="EMBL" id="LAZR01019800">
    <property type="protein sequence ID" value="KKL91178.1"/>
    <property type="molecule type" value="Genomic_DNA"/>
</dbReference>
<protein>
    <recommendedName>
        <fullName evidence="5">Tyr recombinase domain-containing protein</fullName>
    </recommendedName>
</protein>
<dbReference type="CDD" id="cd00796">
    <property type="entry name" value="INT_Rci_Hp1_C"/>
    <property type="match status" value="1"/>
</dbReference>
<dbReference type="InterPro" id="IPR002104">
    <property type="entry name" value="Integrase_catalytic"/>
</dbReference>
<evidence type="ECO:0000313" key="6">
    <source>
        <dbReference type="EMBL" id="KKL91178.1"/>
    </source>
</evidence>
<dbReference type="InterPro" id="IPR011010">
    <property type="entry name" value="DNA_brk_join_enz"/>
</dbReference>
<dbReference type="GO" id="GO:0003677">
    <property type="term" value="F:DNA binding"/>
    <property type="evidence" value="ECO:0007669"/>
    <property type="project" value="UniProtKB-KW"/>
</dbReference>
<dbReference type="PROSITE" id="PS51898">
    <property type="entry name" value="TYR_RECOMBINASE"/>
    <property type="match status" value="1"/>
</dbReference>
<dbReference type="AlphaFoldDB" id="A0A0F9FXW4"/>
<evidence type="ECO:0000259" key="5">
    <source>
        <dbReference type="PROSITE" id="PS51898"/>
    </source>
</evidence>
<keyword evidence="3" id="KW-0233">DNA recombination</keyword>
<dbReference type="InterPro" id="IPR010998">
    <property type="entry name" value="Integrase_recombinase_N"/>
</dbReference>
<dbReference type="Gene3D" id="1.10.443.10">
    <property type="entry name" value="Intergrase catalytic core"/>
    <property type="match status" value="1"/>
</dbReference>
<dbReference type="Pfam" id="PF00589">
    <property type="entry name" value="Phage_integrase"/>
    <property type="match status" value="1"/>
</dbReference>
<evidence type="ECO:0000256" key="4">
    <source>
        <dbReference type="SAM" id="Phobius"/>
    </source>
</evidence>
<evidence type="ECO:0000256" key="3">
    <source>
        <dbReference type="ARBA" id="ARBA00023172"/>
    </source>
</evidence>
<name>A0A0F9FXW4_9ZZZZ</name>
<keyword evidence="4" id="KW-0812">Transmembrane</keyword>
<accession>A0A0F9FXW4</accession>
<dbReference type="InterPro" id="IPR050090">
    <property type="entry name" value="Tyrosine_recombinase_XerCD"/>
</dbReference>
<comment type="caution">
    <text evidence="6">The sequence shown here is derived from an EMBL/GenBank/DDBJ whole genome shotgun (WGS) entry which is preliminary data.</text>
</comment>
<reference evidence="6" key="1">
    <citation type="journal article" date="2015" name="Nature">
        <title>Complex archaea that bridge the gap between prokaryotes and eukaryotes.</title>
        <authorList>
            <person name="Spang A."/>
            <person name="Saw J.H."/>
            <person name="Jorgensen S.L."/>
            <person name="Zaremba-Niedzwiedzka K."/>
            <person name="Martijn J."/>
            <person name="Lind A.E."/>
            <person name="van Eijk R."/>
            <person name="Schleper C."/>
            <person name="Guy L."/>
            <person name="Ettema T.J."/>
        </authorList>
    </citation>
    <scope>NUCLEOTIDE SEQUENCE</scope>
</reference>
<dbReference type="SUPFAM" id="SSF56349">
    <property type="entry name" value="DNA breaking-rejoining enzymes"/>
    <property type="match status" value="1"/>
</dbReference>
<evidence type="ECO:0000256" key="1">
    <source>
        <dbReference type="ARBA" id="ARBA00008857"/>
    </source>
</evidence>
<gene>
    <name evidence="6" type="ORF">LCGC14_1897290</name>
</gene>
<organism evidence="6">
    <name type="scientific">marine sediment metagenome</name>
    <dbReference type="NCBI Taxonomy" id="412755"/>
    <lineage>
        <taxon>unclassified sequences</taxon>
        <taxon>metagenomes</taxon>
        <taxon>ecological metagenomes</taxon>
    </lineage>
</organism>
<dbReference type="PANTHER" id="PTHR30349:SF64">
    <property type="entry name" value="PROPHAGE INTEGRASE INTD-RELATED"/>
    <property type="match status" value="1"/>
</dbReference>
<sequence length="334" mass="39374">MDLFSVFIGIVILMDGILFLIQHYAESFFIWGECPHIRRVLEETGRFTQRHARIQRGRLEKYIFGDPFANKRLSEITRADIFDLRSRLLRRCSPATTNKVIDVVKVILREAVIREELDRDPTELVRRVHHKKRERGIFTGEELKRLFPDYGYGPWKDACDYTCFFLAAVSGARRGELLVLRWRHINFTDQYLNIIDAWKGRDVIGDTKSGRSRIVPLSSRIIEKFDNLRLESLHLQPDDFLFCYDDGSRVGETWWRGRFKRALRRAQIVPGDRWLTPHSFRHTINTIVRDSGHDPAKIRAVLGWIDEAVQDNYTHWDLDHLRAWADVVDEIWEG</sequence>
<dbReference type="InterPro" id="IPR053876">
    <property type="entry name" value="Phage_int_M"/>
</dbReference>
<feature type="transmembrane region" description="Helical" evidence="4">
    <location>
        <begin position="6"/>
        <end position="25"/>
    </location>
</feature>
<keyword evidence="4" id="KW-1133">Transmembrane helix</keyword>
<dbReference type="GO" id="GO:0015074">
    <property type="term" value="P:DNA integration"/>
    <property type="evidence" value="ECO:0007669"/>
    <property type="project" value="InterPro"/>
</dbReference>
<keyword evidence="2" id="KW-0238">DNA-binding</keyword>
<keyword evidence="4" id="KW-0472">Membrane</keyword>
<proteinExistence type="inferred from homology"/>
<dbReference type="Pfam" id="PF22022">
    <property type="entry name" value="Phage_int_M"/>
    <property type="match status" value="1"/>
</dbReference>
<dbReference type="Gene3D" id="1.10.150.130">
    <property type="match status" value="1"/>
</dbReference>
<feature type="domain" description="Tyr recombinase" evidence="5">
    <location>
        <begin position="133"/>
        <end position="326"/>
    </location>
</feature>
<dbReference type="InterPro" id="IPR013762">
    <property type="entry name" value="Integrase-like_cat_sf"/>
</dbReference>
<comment type="similarity">
    <text evidence="1">Belongs to the 'phage' integrase family.</text>
</comment>